<dbReference type="GO" id="GO:0070497">
    <property type="term" value="F:6-carboxytetrahydropterin synthase activity"/>
    <property type="evidence" value="ECO:0007669"/>
    <property type="project" value="UniProtKB-EC"/>
</dbReference>
<comment type="pathway">
    <text evidence="2">Purine metabolism; 7-cyano-7-deazaguanine biosynthesis.</text>
</comment>
<reference evidence="11 12" key="1">
    <citation type="submission" date="2019-02" db="EMBL/GenBank/DDBJ databases">
        <title>Deep-cultivation of Planctomycetes and their phenomic and genomic characterization uncovers novel biology.</title>
        <authorList>
            <person name="Wiegand S."/>
            <person name="Jogler M."/>
            <person name="Boedeker C."/>
            <person name="Pinto D."/>
            <person name="Vollmers J."/>
            <person name="Rivas-Marin E."/>
            <person name="Kohn T."/>
            <person name="Peeters S.H."/>
            <person name="Heuer A."/>
            <person name="Rast P."/>
            <person name="Oberbeckmann S."/>
            <person name="Bunk B."/>
            <person name="Jeske O."/>
            <person name="Meyerdierks A."/>
            <person name="Storesund J.E."/>
            <person name="Kallscheuer N."/>
            <person name="Luecker S."/>
            <person name="Lage O.M."/>
            <person name="Pohl T."/>
            <person name="Merkel B.J."/>
            <person name="Hornburger P."/>
            <person name="Mueller R.-W."/>
            <person name="Bruemmer F."/>
            <person name="Labrenz M."/>
            <person name="Spormann A.M."/>
            <person name="Op den Camp H."/>
            <person name="Overmann J."/>
            <person name="Amann R."/>
            <person name="Jetten M.S.M."/>
            <person name="Mascher T."/>
            <person name="Medema M.H."/>
            <person name="Devos D.P."/>
            <person name="Kaster A.-K."/>
            <person name="Ovreas L."/>
            <person name="Rohde M."/>
            <person name="Galperin M.Y."/>
            <person name="Jogler C."/>
        </authorList>
    </citation>
    <scope>NUCLEOTIDE SEQUENCE [LARGE SCALE GENOMIC DNA]</scope>
    <source>
        <strain evidence="11 12">Mal48</strain>
    </source>
</reference>
<dbReference type="InterPro" id="IPR007115">
    <property type="entry name" value="6-PTP_synth/QueD"/>
</dbReference>
<comment type="cofactor">
    <cofactor evidence="1">
        <name>Zn(2+)</name>
        <dbReference type="ChEBI" id="CHEBI:29105"/>
    </cofactor>
</comment>
<evidence type="ECO:0000256" key="1">
    <source>
        <dbReference type="ARBA" id="ARBA00001947"/>
    </source>
</evidence>
<dbReference type="KEGG" id="tpol:Mal48_03200"/>
<gene>
    <name evidence="11" type="ORF">Mal48_03200</name>
</gene>
<evidence type="ECO:0000313" key="12">
    <source>
        <dbReference type="Proteomes" id="UP000315724"/>
    </source>
</evidence>
<dbReference type="Pfam" id="PF01242">
    <property type="entry name" value="PTPS"/>
    <property type="match status" value="1"/>
</dbReference>
<evidence type="ECO:0000256" key="8">
    <source>
        <dbReference type="ARBA" id="ARBA00023239"/>
    </source>
</evidence>
<accession>A0A517QHI6</accession>
<keyword evidence="6" id="KW-0479">Metal-binding</keyword>
<dbReference type="EMBL" id="CP036267">
    <property type="protein sequence ID" value="QDT31089.1"/>
    <property type="molecule type" value="Genomic_DNA"/>
</dbReference>
<proteinExistence type="inferred from homology"/>
<dbReference type="AlphaFoldDB" id="A0A517QHI6"/>
<name>A0A517QHI6_9PLAN</name>
<sequence>MTAPAVQHDYSFFNIEISMPVSRTFTVDVTKDHLVFSAAHFITIGEDLCERLHGHNWRVAARVEGTLDENQYVFDFIALRDTLQELVDQLDHRMLLPTEHPKIRLQESDREVEVTYEDRRWIFPKDECILLPIQQTTAELLAEWLGEQLLKGIVTENLTSLTIKVEENFGQWAGCTFHLKEE</sequence>
<evidence type="ECO:0000256" key="4">
    <source>
        <dbReference type="ARBA" id="ARBA00012982"/>
    </source>
</evidence>
<evidence type="ECO:0000256" key="6">
    <source>
        <dbReference type="ARBA" id="ARBA00022723"/>
    </source>
</evidence>
<dbReference type="InterPro" id="IPR038418">
    <property type="entry name" value="6-PTP_synth/QueD_sf"/>
</dbReference>
<organism evidence="11 12">
    <name type="scientific">Thalassoglobus polymorphus</name>
    <dbReference type="NCBI Taxonomy" id="2527994"/>
    <lineage>
        <taxon>Bacteria</taxon>
        <taxon>Pseudomonadati</taxon>
        <taxon>Planctomycetota</taxon>
        <taxon>Planctomycetia</taxon>
        <taxon>Planctomycetales</taxon>
        <taxon>Planctomycetaceae</taxon>
        <taxon>Thalassoglobus</taxon>
    </lineage>
</organism>
<dbReference type="GO" id="GO:0046872">
    <property type="term" value="F:metal ion binding"/>
    <property type="evidence" value="ECO:0007669"/>
    <property type="project" value="UniProtKB-KW"/>
</dbReference>
<dbReference type="PANTHER" id="PTHR12589">
    <property type="entry name" value="PYRUVOYL TETRAHYDROBIOPTERIN SYNTHASE"/>
    <property type="match status" value="1"/>
</dbReference>
<comment type="catalytic activity">
    <reaction evidence="10">
        <text>7,8-dihydroneopterin 3'-triphosphate + H2O = 6-carboxy-5,6,7,8-tetrahydropterin + triphosphate + acetaldehyde + 2 H(+)</text>
        <dbReference type="Rhea" id="RHEA:27966"/>
        <dbReference type="ChEBI" id="CHEBI:15343"/>
        <dbReference type="ChEBI" id="CHEBI:15377"/>
        <dbReference type="ChEBI" id="CHEBI:15378"/>
        <dbReference type="ChEBI" id="CHEBI:18036"/>
        <dbReference type="ChEBI" id="CHEBI:58462"/>
        <dbReference type="ChEBI" id="CHEBI:61032"/>
        <dbReference type="EC" id="4.1.2.50"/>
    </reaction>
</comment>
<evidence type="ECO:0000256" key="5">
    <source>
        <dbReference type="ARBA" id="ARBA00018141"/>
    </source>
</evidence>
<keyword evidence="8" id="KW-0456">Lyase</keyword>
<evidence type="ECO:0000256" key="10">
    <source>
        <dbReference type="ARBA" id="ARBA00048807"/>
    </source>
</evidence>
<dbReference type="Gene3D" id="3.30.479.10">
    <property type="entry name" value="6-pyruvoyl tetrahydropterin synthase/QueD"/>
    <property type="match status" value="1"/>
</dbReference>
<evidence type="ECO:0000256" key="9">
    <source>
        <dbReference type="ARBA" id="ARBA00031449"/>
    </source>
</evidence>
<comment type="similarity">
    <text evidence="3">Belongs to the PTPS family. QueD subfamily.</text>
</comment>
<dbReference type="Proteomes" id="UP000315724">
    <property type="component" value="Chromosome"/>
</dbReference>
<keyword evidence="7" id="KW-0862">Zinc</keyword>
<evidence type="ECO:0000256" key="2">
    <source>
        <dbReference type="ARBA" id="ARBA00005061"/>
    </source>
</evidence>
<dbReference type="EC" id="4.1.2.50" evidence="4"/>
<evidence type="ECO:0000256" key="3">
    <source>
        <dbReference type="ARBA" id="ARBA00008900"/>
    </source>
</evidence>
<keyword evidence="12" id="KW-1185">Reference proteome</keyword>
<dbReference type="SUPFAM" id="SSF55620">
    <property type="entry name" value="Tetrahydrobiopterin biosynthesis enzymes-like"/>
    <property type="match status" value="1"/>
</dbReference>
<dbReference type="PANTHER" id="PTHR12589:SF7">
    <property type="entry name" value="6-PYRUVOYL TETRAHYDROBIOPTERIN SYNTHASE"/>
    <property type="match status" value="1"/>
</dbReference>
<protein>
    <recommendedName>
        <fullName evidence="5">6-carboxy-5,6,7,8-tetrahydropterin synthase</fullName>
        <ecNumber evidence="4">4.1.2.50</ecNumber>
    </recommendedName>
    <alternativeName>
        <fullName evidence="9">Queuosine biosynthesis protein QueD</fullName>
    </alternativeName>
</protein>
<dbReference type="UniPathway" id="UPA00391"/>
<evidence type="ECO:0000256" key="7">
    <source>
        <dbReference type="ARBA" id="ARBA00022833"/>
    </source>
</evidence>
<evidence type="ECO:0000313" key="11">
    <source>
        <dbReference type="EMBL" id="QDT31089.1"/>
    </source>
</evidence>